<dbReference type="EC" id="6.3.2.8" evidence="3"/>
<evidence type="ECO:0000256" key="8">
    <source>
        <dbReference type="ARBA" id="ARBA00047833"/>
    </source>
</evidence>
<dbReference type="InterPro" id="IPR004101">
    <property type="entry name" value="Mur_ligase_C"/>
</dbReference>
<dbReference type="GO" id="GO:0005524">
    <property type="term" value="F:ATP binding"/>
    <property type="evidence" value="ECO:0007669"/>
    <property type="project" value="UniProtKB-KW"/>
</dbReference>
<dbReference type="EMBL" id="CM035409">
    <property type="protein sequence ID" value="KAH7439506.1"/>
    <property type="molecule type" value="Genomic_DNA"/>
</dbReference>
<evidence type="ECO:0000256" key="6">
    <source>
        <dbReference type="ARBA" id="ARBA00022741"/>
    </source>
</evidence>
<evidence type="ECO:0000313" key="13">
    <source>
        <dbReference type="Proteomes" id="UP000825935"/>
    </source>
</evidence>
<reference evidence="12" key="1">
    <citation type="submission" date="2021-08" db="EMBL/GenBank/DDBJ databases">
        <title>WGS assembly of Ceratopteris richardii.</title>
        <authorList>
            <person name="Marchant D.B."/>
            <person name="Chen G."/>
            <person name="Jenkins J."/>
            <person name="Shu S."/>
            <person name="Leebens-Mack J."/>
            <person name="Grimwood J."/>
            <person name="Schmutz J."/>
            <person name="Soltis P."/>
            <person name="Soltis D."/>
            <person name="Chen Z.-H."/>
        </authorList>
    </citation>
    <scope>NUCLEOTIDE SEQUENCE</scope>
    <source>
        <strain evidence="12">Whitten #5841</strain>
        <tissue evidence="12">Leaf</tissue>
    </source>
</reference>
<dbReference type="Pfam" id="PF01225">
    <property type="entry name" value="Mur_ligase"/>
    <property type="match status" value="1"/>
</dbReference>
<gene>
    <name evidence="12" type="ORF">KP509_04G065100</name>
</gene>
<dbReference type="Proteomes" id="UP000825935">
    <property type="component" value="Chromosome 4"/>
</dbReference>
<dbReference type="Pfam" id="PF02875">
    <property type="entry name" value="Mur_ligase_C"/>
    <property type="match status" value="1"/>
</dbReference>
<evidence type="ECO:0000256" key="1">
    <source>
        <dbReference type="ARBA" id="ARBA00004496"/>
    </source>
</evidence>
<keyword evidence="4" id="KW-0963">Cytoplasm</keyword>
<dbReference type="SUPFAM" id="SSF53244">
    <property type="entry name" value="MurD-like peptide ligases, peptide-binding domain"/>
    <property type="match status" value="1"/>
</dbReference>
<dbReference type="PANTHER" id="PTHR43445">
    <property type="entry name" value="UDP-N-ACETYLMURAMATE--L-ALANINE LIGASE-RELATED"/>
    <property type="match status" value="1"/>
</dbReference>
<dbReference type="InterPro" id="IPR036565">
    <property type="entry name" value="Mur-like_cat_sf"/>
</dbReference>
<evidence type="ECO:0000259" key="9">
    <source>
        <dbReference type="Pfam" id="PF01225"/>
    </source>
</evidence>
<dbReference type="SUPFAM" id="SSF53623">
    <property type="entry name" value="MurD-like peptide ligases, catalytic domain"/>
    <property type="match status" value="1"/>
</dbReference>
<comment type="subcellular location">
    <subcellularLocation>
        <location evidence="1">Cytoplasm</location>
    </subcellularLocation>
</comment>
<dbReference type="OrthoDB" id="2017219at2759"/>
<keyword evidence="13" id="KW-1185">Reference proteome</keyword>
<organism evidence="12 13">
    <name type="scientific">Ceratopteris richardii</name>
    <name type="common">Triangle waterfern</name>
    <dbReference type="NCBI Taxonomy" id="49495"/>
    <lineage>
        <taxon>Eukaryota</taxon>
        <taxon>Viridiplantae</taxon>
        <taxon>Streptophyta</taxon>
        <taxon>Embryophyta</taxon>
        <taxon>Tracheophyta</taxon>
        <taxon>Polypodiopsida</taxon>
        <taxon>Polypodiidae</taxon>
        <taxon>Polypodiales</taxon>
        <taxon>Pteridineae</taxon>
        <taxon>Pteridaceae</taxon>
        <taxon>Parkerioideae</taxon>
        <taxon>Ceratopteris</taxon>
    </lineage>
</organism>
<dbReference type="HAMAP" id="MF_00046">
    <property type="entry name" value="MurC"/>
    <property type="match status" value="1"/>
</dbReference>
<dbReference type="InterPro" id="IPR000713">
    <property type="entry name" value="Mur_ligase_N"/>
</dbReference>
<evidence type="ECO:0000256" key="4">
    <source>
        <dbReference type="ARBA" id="ARBA00022490"/>
    </source>
</evidence>
<name>A0A8T2UZY1_CERRI</name>
<dbReference type="Pfam" id="PF08245">
    <property type="entry name" value="Mur_ligase_M"/>
    <property type="match status" value="1"/>
</dbReference>
<dbReference type="Gene3D" id="3.40.50.720">
    <property type="entry name" value="NAD(P)-binding Rossmann-like Domain"/>
    <property type="match status" value="1"/>
</dbReference>
<sequence length="571" mass="61865">MDPVALTNFADVLCISKPSHIKLSADLKRSLNSSVTANKGGNYHTHVVKLKTRTLSSSQSLCDTQSLSVKENTTPGTEEWVHFIGIGGNGLSALAFYALKKGWHVTGSDITASKKLDDLQKAGAIVYIGHHESQICGKDSCRLPDYVVFSSAVPEDNVELTYARKCGLKTLKRGPWLAQTTYTHDLVAVSGSHGKSTTAAMLSIILREIDPGVSSVVGADIPQFPGGGSIICGSGTTFILEADEYDSCFLSLTPQLSLILNIDWEHVDMFPDKKAVKKHFTEFCRRLKPGGTLIYCGESESAHAVASEFMAQGKIPDDDAIGEVISYGLEDKNMWQAVMIKPNAYGGSDYLATYNGEVMTPVQIQLPGIHNVLNSLAAIAAAVVVASWKNTDDGKLLANIRKHISETAARSLYSFQGVHRRLEFVGKLENCHFYDDYAHHPTEISASLKAAREKFGNSSIWVIFQPQDYSRVSRLSKDFAVALAAADRVIVTQIYAARGKTAGGVSGQDIVDQIMGTSALYIQSMDDVYVFLSAELSTLLSSGQKDTLVVITMGTGSCTNLGPRLLQRFMS</sequence>
<evidence type="ECO:0000256" key="5">
    <source>
        <dbReference type="ARBA" id="ARBA00022598"/>
    </source>
</evidence>
<keyword evidence="7" id="KW-0067">ATP-binding</keyword>
<evidence type="ECO:0000259" key="11">
    <source>
        <dbReference type="Pfam" id="PF08245"/>
    </source>
</evidence>
<comment type="caution">
    <text evidence="12">The sequence shown here is derived from an EMBL/GenBank/DDBJ whole genome shotgun (WGS) entry which is preliminary data.</text>
</comment>
<dbReference type="InterPro" id="IPR005758">
    <property type="entry name" value="UDP-N-AcMur_Ala_ligase_MurC"/>
</dbReference>
<dbReference type="NCBIfam" id="TIGR01082">
    <property type="entry name" value="murC"/>
    <property type="match status" value="1"/>
</dbReference>
<accession>A0A8T2UZY1</accession>
<keyword evidence="5" id="KW-0436">Ligase</keyword>
<comment type="catalytic activity">
    <reaction evidence="8">
        <text>UDP-N-acetyl-alpha-D-muramate + L-alanine + ATP = UDP-N-acetyl-alpha-D-muramoyl-L-alanine + ADP + phosphate + H(+)</text>
        <dbReference type="Rhea" id="RHEA:23372"/>
        <dbReference type="ChEBI" id="CHEBI:15378"/>
        <dbReference type="ChEBI" id="CHEBI:30616"/>
        <dbReference type="ChEBI" id="CHEBI:43474"/>
        <dbReference type="ChEBI" id="CHEBI:57972"/>
        <dbReference type="ChEBI" id="CHEBI:70757"/>
        <dbReference type="ChEBI" id="CHEBI:83898"/>
        <dbReference type="ChEBI" id="CHEBI:456216"/>
        <dbReference type="EC" id="6.3.2.8"/>
    </reaction>
</comment>
<dbReference type="InterPro" id="IPR013221">
    <property type="entry name" value="Mur_ligase_cen"/>
</dbReference>
<dbReference type="Gene3D" id="3.90.190.20">
    <property type="entry name" value="Mur ligase, C-terminal domain"/>
    <property type="match status" value="1"/>
</dbReference>
<feature type="domain" description="Mur ligase C-terminal" evidence="10">
    <location>
        <begin position="420"/>
        <end position="530"/>
    </location>
</feature>
<keyword evidence="6" id="KW-0547">Nucleotide-binding</keyword>
<dbReference type="GO" id="GO:0008763">
    <property type="term" value="F:UDP-N-acetylmuramate-L-alanine ligase activity"/>
    <property type="evidence" value="ECO:0007669"/>
    <property type="project" value="UniProtKB-EC"/>
</dbReference>
<comment type="pathway">
    <text evidence="2">Cell wall biogenesis; peptidoglycan biosynthesis.</text>
</comment>
<dbReference type="AlphaFoldDB" id="A0A8T2UZY1"/>
<evidence type="ECO:0000256" key="3">
    <source>
        <dbReference type="ARBA" id="ARBA00012211"/>
    </source>
</evidence>
<dbReference type="InterPro" id="IPR050061">
    <property type="entry name" value="MurCDEF_pg_biosynth"/>
</dbReference>
<dbReference type="InterPro" id="IPR036615">
    <property type="entry name" value="Mur_ligase_C_dom_sf"/>
</dbReference>
<dbReference type="Gene3D" id="3.40.1190.10">
    <property type="entry name" value="Mur-like, catalytic domain"/>
    <property type="match status" value="1"/>
</dbReference>
<feature type="domain" description="Mur ligase N-terminal catalytic" evidence="9">
    <location>
        <begin position="81"/>
        <end position="180"/>
    </location>
</feature>
<feature type="domain" description="Mur ligase central" evidence="11">
    <location>
        <begin position="189"/>
        <end position="382"/>
    </location>
</feature>
<dbReference type="PANTHER" id="PTHR43445:SF3">
    <property type="entry name" value="UDP-N-ACETYLMURAMATE--L-ALANINE LIGASE"/>
    <property type="match status" value="1"/>
</dbReference>
<dbReference type="SUPFAM" id="SSF51984">
    <property type="entry name" value="MurCD N-terminal domain"/>
    <property type="match status" value="1"/>
</dbReference>
<dbReference type="OMA" id="DITYQLR"/>
<proteinExistence type="inferred from homology"/>
<protein>
    <recommendedName>
        <fullName evidence="3">UDP-N-acetylmuramate--L-alanine ligase</fullName>
        <ecNumber evidence="3">6.3.2.8</ecNumber>
    </recommendedName>
</protein>
<evidence type="ECO:0000256" key="2">
    <source>
        <dbReference type="ARBA" id="ARBA00004752"/>
    </source>
</evidence>
<evidence type="ECO:0000313" key="12">
    <source>
        <dbReference type="EMBL" id="KAH7439506.1"/>
    </source>
</evidence>
<evidence type="ECO:0000256" key="7">
    <source>
        <dbReference type="ARBA" id="ARBA00022840"/>
    </source>
</evidence>
<dbReference type="GO" id="GO:0005737">
    <property type="term" value="C:cytoplasm"/>
    <property type="evidence" value="ECO:0007669"/>
    <property type="project" value="UniProtKB-SubCell"/>
</dbReference>
<evidence type="ECO:0000259" key="10">
    <source>
        <dbReference type="Pfam" id="PF02875"/>
    </source>
</evidence>